<name>K5CD62_RHOBT</name>
<sequence length="163" mass="18389">MPLFRSVLLPALESAIAHRTPGAARWLAGFAQHIYKCSDLRPRLVDGTLAEHALLETALDHDPDDDHSRRKLLDLLVSRLNYTLHELPSGVLYGHDGASVDQCREMLEELDDFTRHADRLGLVGDYANLVAKCRFHYNTYSQYLTDRRGASCYADYLSQVSDA</sequence>
<dbReference type="AlphaFoldDB" id="K5CD62"/>
<evidence type="ECO:0000313" key="2">
    <source>
        <dbReference type="Proteomes" id="UP000007993"/>
    </source>
</evidence>
<comment type="caution">
    <text evidence="1">The sequence shown here is derived from an EMBL/GenBank/DDBJ whole genome shotgun (WGS) entry which is preliminary data.</text>
</comment>
<organism evidence="1 2">
    <name type="scientific">Rhodopirellula baltica SH28</name>
    <dbReference type="NCBI Taxonomy" id="993517"/>
    <lineage>
        <taxon>Bacteria</taxon>
        <taxon>Pseudomonadati</taxon>
        <taxon>Planctomycetota</taxon>
        <taxon>Planctomycetia</taxon>
        <taxon>Pirellulales</taxon>
        <taxon>Pirellulaceae</taxon>
        <taxon>Rhodopirellula</taxon>
    </lineage>
</organism>
<gene>
    <name evidence="1" type="ORF">RBSH_03111</name>
</gene>
<dbReference type="Proteomes" id="UP000007993">
    <property type="component" value="Unassembled WGS sequence"/>
</dbReference>
<accession>K5CD62</accession>
<protein>
    <submittedName>
        <fullName evidence="1">Uncharacterized protein</fullName>
    </submittedName>
</protein>
<reference evidence="1 2" key="1">
    <citation type="journal article" date="2013" name="Mar. Genomics">
        <title>Expression of sulfatases in Rhodopirellula baltica and the diversity of sulfatases in the genus Rhodopirellula.</title>
        <authorList>
            <person name="Wegner C.E."/>
            <person name="Richter-Heitmann T."/>
            <person name="Klindworth A."/>
            <person name="Klockow C."/>
            <person name="Richter M."/>
            <person name="Achstetter T."/>
            <person name="Glockner F.O."/>
            <person name="Harder J."/>
        </authorList>
    </citation>
    <scope>NUCLEOTIDE SEQUENCE [LARGE SCALE GENOMIC DNA]</scope>
    <source>
        <strain evidence="1 2">SH28</strain>
    </source>
</reference>
<dbReference type="EMBL" id="AMCW01000090">
    <property type="protein sequence ID" value="EKK01550.1"/>
    <property type="molecule type" value="Genomic_DNA"/>
</dbReference>
<proteinExistence type="predicted"/>
<evidence type="ECO:0000313" key="1">
    <source>
        <dbReference type="EMBL" id="EKK01550.1"/>
    </source>
</evidence>
<dbReference type="PATRIC" id="fig|993517.3.peg.3374"/>